<keyword evidence="2" id="KW-1185">Reference proteome</keyword>
<dbReference type="PANTHER" id="PTHR13223">
    <property type="entry name" value="ACIDIC FIBROBLAST GROWTH FACTOR INTRACELLULAR BINDING PROTEIN"/>
    <property type="match status" value="1"/>
</dbReference>
<dbReference type="Pfam" id="PF05427">
    <property type="entry name" value="FIBP"/>
    <property type="match status" value="1"/>
</dbReference>
<proteinExistence type="predicted"/>
<reference evidence="1 2" key="1">
    <citation type="submission" date="2015-04" db="EMBL/GenBank/DDBJ databases">
        <authorList>
            <person name="Syromyatnikov M.Y."/>
            <person name="Popov V.N."/>
        </authorList>
    </citation>
    <scope>NUCLEOTIDE SEQUENCE [LARGE SCALE GENOMIC DNA]</scope>
</reference>
<dbReference type="Proteomes" id="UP000183832">
    <property type="component" value="Unassembled WGS sequence"/>
</dbReference>
<dbReference type="InterPro" id="IPR008614">
    <property type="entry name" value="FIBP"/>
</dbReference>
<gene>
    <name evidence="1" type="ORF">CLUMA_CG012074</name>
</gene>
<protein>
    <submittedName>
        <fullName evidence="1">CLUMA_CG012074, isoform A</fullName>
    </submittedName>
</protein>
<evidence type="ECO:0000313" key="1">
    <source>
        <dbReference type="EMBL" id="CRK98577.1"/>
    </source>
</evidence>
<dbReference type="AlphaFoldDB" id="A0A1J1IJF6"/>
<dbReference type="PANTHER" id="PTHR13223:SF2">
    <property type="entry name" value="ACIDIC FIBROBLAST GROWTH FACTOR INTRACELLULAR-BINDING PROTEIN"/>
    <property type="match status" value="1"/>
</dbReference>
<evidence type="ECO:0000313" key="2">
    <source>
        <dbReference type="Proteomes" id="UP000183832"/>
    </source>
</evidence>
<dbReference type="OrthoDB" id="16955at2759"/>
<dbReference type="EMBL" id="CVRI01000048">
    <property type="protein sequence ID" value="CRK98577.1"/>
    <property type="molecule type" value="Genomic_DNA"/>
</dbReference>
<accession>A0A1J1IJF6</accession>
<dbReference type="GO" id="GO:0005634">
    <property type="term" value="C:nucleus"/>
    <property type="evidence" value="ECO:0007669"/>
    <property type="project" value="TreeGrafter"/>
</dbReference>
<name>A0A1J1IJF6_9DIPT</name>
<dbReference type="STRING" id="568069.A0A1J1IJF6"/>
<organism evidence="1 2">
    <name type="scientific">Clunio marinus</name>
    <dbReference type="NCBI Taxonomy" id="568069"/>
    <lineage>
        <taxon>Eukaryota</taxon>
        <taxon>Metazoa</taxon>
        <taxon>Ecdysozoa</taxon>
        <taxon>Arthropoda</taxon>
        <taxon>Hexapoda</taxon>
        <taxon>Insecta</taxon>
        <taxon>Pterygota</taxon>
        <taxon>Neoptera</taxon>
        <taxon>Endopterygota</taxon>
        <taxon>Diptera</taxon>
        <taxon>Nematocera</taxon>
        <taxon>Chironomoidea</taxon>
        <taxon>Chironomidae</taxon>
        <taxon>Clunio</taxon>
    </lineage>
</organism>
<sequence>MDVDVFITNYIYVDPEIFSCWLEGLTSSEAVIRQRKKVASNIPLELIASDVLDHYRTYSHLEKFLDAPQKLDSSLSFQLEKASKMHIIDQYYSLDDAVCRELLGKKLSSKYRKDLDEISERTTIKLKSCRRQFDNIKRIQKCIDESPPAGSFLKIIQREFLLSEELARKYCTIVFIACQRFELSKKKVAYLNFKDVFDCSNSIMHFWTYCYQHSQEIEEEFDKEFLLDLRELRCLFEKDREIKHLVLFRLKDSLLERSYQELDMNFRNYYRSIITIATSIHRSRELRNFFLELVEKLIEPWKMNNWNEEQVKDFLSALTKCILDLQSFGHGQTSGAEIRCLWDRFMNVMNVCLMRMYHN</sequence>